<feature type="transmembrane region" description="Helical" evidence="1">
    <location>
        <begin position="12"/>
        <end position="35"/>
    </location>
</feature>
<keyword evidence="1" id="KW-0812">Transmembrane</keyword>
<reference evidence="2" key="1">
    <citation type="submission" date="2013-12" db="EMBL/GenBank/DDBJ databases">
        <authorList>
            <person name="Linke B."/>
        </authorList>
    </citation>
    <scope>NUCLEOTIDE SEQUENCE [LARGE SCALE GENOMIC DNA]</scope>
    <source>
        <strain evidence="2">CRIB-18</strain>
    </source>
</reference>
<feature type="transmembrane region" description="Helical" evidence="1">
    <location>
        <begin position="55"/>
        <end position="76"/>
    </location>
</feature>
<feature type="transmembrane region" description="Helical" evidence="1">
    <location>
        <begin position="230"/>
        <end position="251"/>
    </location>
</feature>
<reference evidence="2" key="2">
    <citation type="submission" date="2014-09" db="EMBL/GenBank/DDBJ databases">
        <title>Criblamydia sequanensis harbors a mega-plasmid encoding arsenite resistance.</title>
        <authorList>
            <person name="Bertelli C."/>
            <person name="Goesmann A."/>
            <person name="Greub G."/>
        </authorList>
    </citation>
    <scope>NUCLEOTIDE SEQUENCE [LARGE SCALE GENOMIC DNA]</scope>
    <source>
        <strain evidence="2">CRIB-18</strain>
    </source>
</reference>
<evidence type="ECO:0000256" key="1">
    <source>
        <dbReference type="SAM" id="Phobius"/>
    </source>
</evidence>
<dbReference type="AlphaFoldDB" id="A0A090CXZ7"/>
<keyword evidence="1" id="KW-0472">Membrane</keyword>
<dbReference type="EMBL" id="CCEJ010000001">
    <property type="protein sequence ID" value="CDR33157.1"/>
    <property type="molecule type" value="Genomic_DNA"/>
</dbReference>
<sequence>MSPYIALFNARLLTLIQYRVAAFAGFLTQIFWGLIKTMILTAFFLEAKGPEPITLMQGITFIWLGQGFLQLLPWNIDKEIESDIRSGNVAYELVRPLDLYSLWFARALAMRVVLTLMRSPFLLLIAFLFFGLPLPDSFLSGLAFLGSLCLAALLSSAITTLVHITLFWTLSGEGILRLLPHFTIVLSGLVVPLPLFPEWMKPVINSQPFRGIIDIPSRIYTGVIPASEVLFYYAFQAFWILSLVLLGKFLIGRALKKVVIQGG</sequence>
<evidence type="ECO:0000313" key="2">
    <source>
        <dbReference type="EMBL" id="CDR33157.1"/>
    </source>
</evidence>
<feature type="transmembrane region" description="Helical" evidence="1">
    <location>
        <begin position="178"/>
        <end position="196"/>
    </location>
</feature>
<dbReference type="Pfam" id="PF06182">
    <property type="entry name" value="ABC2_membrane_6"/>
    <property type="match status" value="1"/>
</dbReference>
<dbReference type="RefSeq" id="WP_041016642.1">
    <property type="nucleotide sequence ID" value="NZ_CCEJ010000001.1"/>
</dbReference>
<dbReference type="STRING" id="1437425.CSEC_0318"/>
<organism evidence="2 3">
    <name type="scientific">Candidatus Criblamydia sequanensis CRIB-18</name>
    <dbReference type="NCBI Taxonomy" id="1437425"/>
    <lineage>
        <taxon>Bacteria</taxon>
        <taxon>Pseudomonadati</taxon>
        <taxon>Chlamydiota</taxon>
        <taxon>Chlamydiia</taxon>
        <taxon>Parachlamydiales</taxon>
        <taxon>Candidatus Criblamydiaceae</taxon>
        <taxon>Candidatus Criblamydia</taxon>
    </lineage>
</organism>
<feature type="transmembrane region" description="Helical" evidence="1">
    <location>
        <begin position="142"/>
        <end position="166"/>
    </location>
</feature>
<dbReference type="PANTHER" id="PTHR36832">
    <property type="entry name" value="SLR1174 PROTEIN-RELATED"/>
    <property type="match status" value="1"/>
</dbReference>
<comment type="caution">
    <text evidence="2">The sequence shown here is derived from an EMBL/GenBank/DDBJ whole genome shotgun (WGS) entry which is preliminary data.</text>
</comment>
<gene>
    <name evidence="2" type="ORF">CSEC_0318</name>
</gene>
<protein>
    <submittedName>
        <fullName evidence="2">ABC-type transporter, permease subunit</fullName>
    </submittedName>
</protein>
<proteinExistence type="predicted"/>
<dbReference type="eggNOG" id="COG4587">
    <property type="taxonomic scope" value="Bacteria"/>
</dbReference>
<dbReference type="PANTHER" id="PTHR36832:SF2">
    <property type="entry name" value="INTEGRAL MEMBRANE PROTEIN"/>
    <property type="match status" value="1"/>
</dbReference>
<name>A0A090CXZ7_9BACT</name>
<dbReference type="Proteomes" id="UP000031552">
    <property type="component" value="Unassembled WGS sequence"/>
</dbReference>
<evidence type="ECO:0000313" key="3">
    <source>
        <dbReference type="Proteomes" id="UP000031552"/>
    </source>
</evidence>
<keyword evidence="1" id="KW-1133">Transmembrane helix</keyword>
<dbReference type="InterPro" id="IPR010390">
    <property type="entry name" value="ABC-2_transporter-like"/>
</dbReference>
<feature type="transmembrane region" description="Helical" evidence="1">
    <location>
        <begin position="108"/>
        <end position="130"/>
    </location>
</feature>
<accession>A0A090CXZ7</accession>
<keyword evidence="3" id="KW-1185">Reference proteome</keyword>
<dbReference type="OrthoDB" id="8582979at2"/>